<evidence type="ECO:0000259" key="5">
    <source>
        <dbReference type="SMART" id="SM00642"/>
    </source>
</evidence>
<keyword evidence="2" id="KW-0378">Hydrolase</keyword>
<dbReference type="InterPro" id="IPR044505">
    <property type="entry name" value="GlgX_Isoamylase_N_E_set"/>
</dbReference>
<dbReference type="Gene3D" id="3.20.20.80">
    <property type="entry name" value="Glycosidases"/>
    <property type="match status" value="1"/>
</dbReference>
<dbReference type="SUPFAM" id="SSF51011">
    <property type="entry name" value="Glycosyl hydrolase domain"/>
    <property type="match status" value="1"/>
</dbReference>
<dbReference type="Proteomes" id="UP000032515">
    <property type="component" value="Unassembled WGS sequence"/>
</dbReference>
<evidence type="ECO:0000256" key="2">
    <source>
        <dbReference type="ARBA" id="ARBA00022801"/>
    </source>
</evidence>
<dbReference type="Gene3D" id="2.60.40.1180">
    <property type="entry name" value="Golgi alpha-mannosidase II"/>
    <property type="match status" value="1"/>
</dbReference>
<evidence type="ECO:0000256" key="1">
    <source>
        <dbReference type="ARBA" id="ARBA00008061"/>
    </source>
</evidence>
<dbReference type="SMART" id="SM00642">
    <property type="entry name" value="Aamy"/>
    <property type="match status" value="1"/>
</dbReference>
<dbReference type="CDD" id="cd11326">
    <property type="entry name" value="AmyAc_Glg_debranch"/>
    <property type="match status" value="1"/>
</dbReference>
<dbReference type="CDD" id="cd02856">
    <property type="entry name" value="E_set_GDE_Isoamylase_N"/>
    <property type="match status" value="1"/>
</dbReference>
<evidence type="ECO:0000313" key="7">
    <source>
        <dbReference type="Proteomes" id="UP000032515"/>
    </source>
</evidence>
<dbReference type="InterPro" id="IPR004193">
    <property type="entry name" value="Glyco_hydro_13_N"/>
</dbReference>
<dbReference type="EMBL" id="JXXE01000233">
    <property type="protein sequence ID" value="KIZ43108.1"/>
    <property type="molecule type" value="Genomic_DNA"/>
</dbReference>
<dbReference type="InterPro" id="IPR013780">
    <property type="entry name" value="Glyco_hydro_b"/>
</dbReference>
<accession>A0A0D7EQN5</accession>
<evidence type="ECO:0000256" key="4">
    <source>
        <dbReference type="SAM" id="MobiDB-lite"/>
    </source>
</evidence>
<feature type="domain" description="Glycosyl hydrolase family 13 catalytic" evidence="5">
    <location>
        <begin position="163"/>
        <end position="570"/>
    </location>
</feature>
<feature type="region of interest" description="Disordered" evidence="4">
    <location>
        <begin position="468"/>
        <end position="489"/>
    </location>
</feature>
<protein>
    <submittedName>
        <fullName evidence="6">Glycogen debranching protein</fullName>
    </submittedName>
</protein>
<dbReference type="InterPro" id="IPR013783">
    <property type="entry name" value="Ig-like_fold"/>
</dbReference>
<evidence type="ECO:0000256" key="3">
    <source>
        <dbReference type="ARBA" id="ARBA00023295"/>
    </source>
</evidence>
<dbReference type="NCBIfam" id="TIGR02100">
    <property type="entry name" value="glgX_debranch"/>
    <property type="match status" value="1"/>
</dbReference>
<dbReference type="Pfam" id="PF00128">
    <property type="entry name" value="Alpha-amylase"/>
    <property type="match status" value="1"/>
</dbReference>
<name>A0A0D7EQN5_RHOPL</name>
<sequence>MSNDIVREGLPFPLGASWDGEGTNFALFSANATKVEVCLFDGDTERRIELPEYTDEVFHGYIPDVGPGAFYGYRVHGPYEPEHGHRFNPNKLLLDPYARAHAGELTWNPAVFGYTVESGDDTSFDTRDSAAFMPKCVVVDPNYDWHGEPGRTNVPWDQTIVYETHVKGFTKCHPEVPEEMRGTYAGFGHQAVVDYIASLGVTSVELLPIHTFVNDDYLLDKKLTNYWGYNTIGFFAPDPRYAHDVANSLREFKEMVARLHGHGLEVILDVVYNHTAEGNELGPTLSFKGIDNASYYRLLPDNKRHYINDTGTGNTVNLSHARVIQMVNDSLRYWAGEMHIDGFRFDLGTILAREVHGFDEQSGFLKAVDQDPLLTSLKLIAEPWDIGPGGYQVGGFPPGWAEWNDKYRDTLRDFWRGEADVAALAPRLSASADLFNHQGRRAWASVNFVTAHDGFTLNDWASYNDKHNEANGEDNRDGSSNNASWNCGVEGPTDDKDILALRERQKRNMLATLLLSQGTPMLLAGDEFGRTQHGNNNAYCQDSEISWVNWGLTDDGKDLLSFTKRLIELRRNYPTLRRSRFLNGVHDPVLDVCDVIWINANGEPMQDEQWGDGNMKCFGMLLDGRAQKTGIRKHAEDDTVLLVLNSFDGVVDFTLPQVPHGSSWSLLVDTNIPDGAGGAAFDCGTIYQVTGRSALLFGLTE</sequence>
<evidence type="ECO:0000313" key="6">
    <source>
        <dbReference type="EMBL" id="KIZ43108.1"/>
    </source>
</evidence>
<feature type="compositionally biased region" description="Basic and acidic residues" evidence="4">
    <location>
        <begin position="468"/>
        <end position="477"/>
    </location>
</feature>
<dbReference type="Pfam" id="PF02922">
    <property type="entry name" value="CBM_48"/>
    <property type="match status" value="1"/>
</dbReference>
<proteinExistence type="inferred from homology"/>
<dbReference type="PANTHER" id="PTHR43002">
    <property type="entry name" value="GLYCOGEN DEBRANCHING ENZYME"/>
    <property type="match status" value="1"/>
</dbReference>
<dbReference type="SUPFAM" id="SSF81296">
    <property type="entry name" value="E set domains"/>
    <property type="match status" value="1"/>
</dbReference>
<comment type="similarity">
    <text evidence="1">Belongs to the glycosyl hydrolase 13 family.</text>
</comment>
<dbReference type="InterPro" id="IPR014756">
    <property type="entry name" value="Ig_E-set"/>
</dbReference>
<dbReference type="GO" id="GO:0004135">
    <property type="term" value="F:amylo-alpha-1,6-glucosidase activity"/>
    <property type="evidence" value="ECO:0007669"/>
    <property type="project" value="InterPro"/>
</dbReference>
<reference evidence="6 7" key="1">
    <citation type="submission" date="2014-11" db="EMBL/GenBank/DDBJ databases">
        <title>Genomics and ecophysiology of heterotrophic nitrogen fixing bacteria isolated from estuarine surface water.</title>
        <authorList>
            <person name="Bentzon-Tilia M."/>
            <person name="Severin I."/>
            <person name="Hansen L.H."/>
            <person name="Riemann L."/>
        </authorList>
    </citation>
    <scope>NUCLEOTIDE SEQUENCE [LARGE SCALE GENOMIC DNA]</scope>
    <source>
        <strain evidence="6 7">BAL398</strain>
    </source>
</reference>
<gene>
    <name evidence="6" type="ORF">OO17_11825</name>
</gene>
<dbReference type="AlphaFoldDB" id="A0A0D7EQN5"/>
<dbReference type="SUPFAM" id="SSF51445">
    <property type="entry name" value="(Trans)glycosidases"/>
    <property type="match status" value="1"/>
</dbReference>
<dbReference type="InterPro" id="IPR006047">
    <property type="entry name" value="GH13_cat_dom"/>
</dbReference>
<dbReference type="Gene3D" id="2.60.40.10">
    <property type="entry name" value="Immunoglobulins"/>
    <property type="match status" value="1"/>
</dbReference>
<keyword evidence="3" id="KW-0326">Glycosidase</keyword>
<dbReference type="PATRIC" id="fig|1076.23.peg.2424"/>
<comment type="caution">
    <text evidence="6">The sequence shown here is derived from an EMBL/GenBank/DDBJ whole genome shotgun (WGS) entry which is preliminary data.</text>
</comment>
<dbReference type="InterPro" id="IPR017853">
    <property type="entry name" value="GH"/>
</dbReference>
<dbReference type="GO" id="GO:0005980">
    <property type="term" value="P:glycogen catabolic process"/>
    <property type="evidence" value="ECO:0007669"/>
    <property type="project" value="InterPro"/>
</dbReference>
<dbReference type="InterPro" id="IPR011837">
    <property type="entry name" value="Glycogen_debranch_GlgX"/>
</dbReference>
<organism evidence="6 7">
    <name type="scientific">Rhodopseudomonas palustris</name>
    <dbReference type="NCBI Taxonomy" id="1076"/>
    <lineage>
        <taxon>Bacteria</taxon>
        <taxon>Pseudomonadati</taxon>
        <taxon>Pseudomonadota</taxon>
        <taxon>Alphaproteobacteria</taxon>
        <taxon>Hyphomicrobiales</taxon>
        <taxon>Nitrobacteraceae</taxon>
        <taxon>Rhodopseudomonas</taxon>
    </lineage>
</organism>